<name>A0AAV9B0L7_ACOGR</name>
<evidence type="ECO:0000313" key="4">
    <source>
        <dbReference type="Proteomes" id="UP001179952"/>
    </source>
</evidence>
<gene>
    <name evidence="3" type="ORF">QJS04_geneDACA005239</name>
</gene>
<feature type="repeat" description="PPR" evidence="2">
    <location>
        <begin position="56"/>
        <end position="90"/>
    </location>
</feature>
<dbReference type="GO" id="GO:0009451">
    <property type="term" value="P:RNA modification"/>
    <property type="evidence" value="ECO:0007669"/>
    <property type="project" value="InterPro"/>
</dbReference>
<dbReference type="AlphaFoldDB" id="A0AAV9B0L7"/>
<dbReference type="InterPro" id="IPR011990">
    <property type="entry name" value="TPR-like_helical_dom_sf"/>
</dbReference>
<reference evidence="3" key="2">
    <citation type="submission" date="2023-06" db="EMBL/GenBank/DDBJ databases">
        <authorList>
            <person name="Ma L."/>
            <person name="Liu K.-W."/>
            <person name="Li Z."/>
            <person name="Hsiao Y.-Y."/>
            <person name="Qi Y."/>
            <person name="Fu T."/>
            <person name="Tang G."/>
            <person name="Zhang D."/>
            <person name="Sun W.-H."/>
            <person name="Liu D.-K."/>
            <person name="Li Y."/>
            <person name="Chen G.-Z."/>
            <person name="Liu X.-D."/>
            <person name="Liao X.-Y."/>
            <person name="Jiang Y.-T."/>
            <person name="Yu X."/>
            <person name="Hao Y."/>
            <person name="Huang J."/>
            <person name="Zhao X.-W."/>
            <person name="Ke S."/>
            <person name="Chen Y.-Y."/>
            <person name="Wu W.-L."/>
            <person name="Hsu J.-L."/>
            <person name="Lin Y.-F."/>
            <person name="Huang M.-D."/>
            <person name="Li C.-Y."/>
            <person name="Huang L."/>
            <person name="Wang Z.-W."/>
            <person name="Zhao X."/>
            <person name="Zhong W.-Y."/>
            <person name="Peng D.-H."/>
            <person name="Ahmad S."/>
            <person name="Lan S."/>
            <person name="Zhang J.-S."/>
            <person name="Tsai W.-C."/>
            <person name="Van De Peer Y."/>
            <person name="Liu Z.-J."/>
        </authorList>
    </citation>
    <scope>NUCLEOTIDE SEQUENCE</scope>
    <source>
        <strain evidence="3">SCP</strain>
        <tissue evidence="3">Leaves</tissue>
    </source>
</reference>
<evidence type="ECO:0000256" key="2">
    <source>
        <dbReference type="PROSITE-ProRule" id="PRU00708"/>
    </source>
</evidence>
<reference evidence="3" key="1">
    <citation type="journal article" date="2023" name="Nat. Commun.">
        <title>Diploid and tetraploid genomes of Acorus and the evolution of monocots.</title>
        <authorList>
            <person name="Ma L."/>
            <person name="Liu K.W."/>
            <person name="Li Z."/>
            <person name="Hsiao Y.Y."/>
            <person name="Qi Y."/>
            <person name="Fu T."/>
            <person name="Tang G.D."/>
            <person name="Zhang D."/>
            <person name="Sun W.H."/>
            <person name="Liu D.K."/>
            <person name="Li Y."/>
            <person name="Chen G.Z."/>
            <person name="Liu X.D."/>
            <person name="Liao X.Y."/>
            <person name="Jiang Y.T."/>
            <person name="Yu X."/>
            <person name="Hao Y."/>
            <person name="Huang J."/>
            <person name="Zhao X.W."/>
            <person name="Ke S."/>
            <person name="Chen Y.Y."/>
            <person name="Wu W.L."/>
            <person name="Hsu J.L."/>
            <person name="Lin Y.F."/>
            <person name="Huang M.D."/>
            <person name="Li C.Y."/>
            <person name="Huang L."/>
            <person name="Wang Z.W."/>
            <person name="Zhao X."/>
            <person name="Zhong W.Y."/>
            <person name="Peng D.H."/>
            <person name="Ahmad S."/>
            <person name="Lan S."/>
            <person name="Zhang J.S."/>
            <person name="Tsai W.C."/>
            <person name="Van de Peer Y."/>
            <person name="Liu Z.J."/>
        </authorList>
    </citation>
    <scope>NUCLEOTIDE SEQUENCE</scope>
    <source>
        <strain evidence="3">SCP</strain>
    </source>
</reference>
<dbReference type="Proteomes" id="UP001179952">
    <property type="component" value="Unassembled WGS sequence"/>
</dbReference>
<comment type="caution">
    <text evidence="3">The sequence shown here is derived from an EMBL/GenBank/DDBJ whole genome shotgun (WGS) entry which is preliminary data.</text>
</comment>
<dbReference type="Pfam" id="PF01535">
    <property type="entry name" value="PPR"/>
    <property type="match status" value="2"/>
</dbReference>
<protein>
    <submittedName>
        <fullName evidence="3">Pentatricopeptide repeat-containing protein</fullName>
    </submittedName>
</protein>
<proteinExistence type="predicted"/>
<dbReference type="PROSITE" id="PS51375">
    <property type="entry name" value="PPR"/>
    <property type="match status" value="1"/>
</dbReference>
<accession>A0AAV9B0L7</accession>
<dbReference type="GO" id="GO:0003723">
    <property type="term" value="F:RNA binding"/>
    <property type="evidence" value="ECO:0007669"/>
    <property type="project" value="InterPro"/>
</dbReference>
<sequence>MLPRSIPPNHFTHPLLSKACVDLCLVGNGEKSHARTLKSGQVSDARKAFDRMPRRNRVSWNSMVAEYVAVGEMEEAMVLFMRMSERVLECGDGQVCAVQGSHESKGAVRLDA</sequence>
<evidence type="ECO:0000313" key="3">
    <source>
        <dbReference type="EMBL" id="KAK1269822.1"/>
    </source>
</evidence>
<dbReference type="InterPro" id="IPR046960">
    <property type="entry name" value="PPR_At4g14850-like_plant"/>
</dbReference>
<organism evidence="3 4">
    <name type="scientific">Acorus gramineus</name>
    <name type="common">Dwarf sweet flag</name>
    <dbReference type="NCBI Taxonomy" id="55184"/>
    <lineage>
        <taxon>Eukaryota</taxon>
        <taxon>Viridiplantae</taxon>
        <taxon>Streptophyta</taxon>
        <taxon>Embryophyta</taxon>
        <taxon>Tracheophyta</taxon>
        <taxon>Spermatophyta</taxon>
        <taxon>Magnoliopsida</taxon>
        <taxon>Liliopsida</taxon>
        <taxon>Acoraceae</taxon>
        <taxon>Acorus</taxon>
    </lineage>
</organism>
<keyword evidence="1" id="KW-0677">Repeat</keyword>
<dbReference type="InterPro" id="IPR002885">
    <property type="entry name" value="PPR_rpt"/>
</dbReference>
<dbReference type="EMBL" id="JAUJYN010000006">
    <property type="protein sequence ID" value="KAK1269822.1"/>
    <property type="molecule type" value="Genomic_DNA"/>
</dbReference>
<dbReference type="NCBIfam" id="TIGR00756">
    <property type="entry name" value="PPR"/>
    <property type="match status" value="1"/>
</dbReference>
<dbReference type="PANTHER" id="PTHR24015">
    <property type="entry name" value="OS07G0578800 PROTEIN-RELATED"/>
    <property type="match status" value="1"/>
</dbReference>
<keyword evidence="4" id="KW-1185">Reference proteome</keyword>
<dbReference type="Gene3D" id="1.25.40.10">
    <property type="entry name" value="Tetratricopeptide repeat domain"/>
    <property type="match status" value="1"/>
</dbReference>
<evidence type="ECO:0000256" key="1">
    <source>
        <dbReference type="ARBA" id="ARBA00022737"/>
    </source>
</evidence>